<feature type="domain" description="LpxI N-terminal" evidence="2">
    <location>
        <begin position="7"/>
        <end position="135"/>
    </location>
</feature>
<dbReference type="AlphaFoldDB" id="A0A5M6ZCH1"/>
<sequence length="284" mass="28855">MARPWSRLGLVAGGGDLPVHVAEAARADGRLGAVVALKGFADPARFDSASERRLGEIGAILKDFEAAGCDAICLVGQVARPDFSQLRPDLKTISILPRIMAAATRGDDALLRAVIAVFEEEGLIVAGADEIAGELTAKPGYLGAVRPDEAARADALRALHVAGVIGSEDIGQGAVACAGLVLAVEAQEGTDAMLARVAALPETLRGTPQARRGVLAKRPKPVQERRIDLPVIGVSTVEGAARAGLAGLVVPAGGALILGADAVARAAGAHGLFVWITDGDDGPA</sequence>
<dbReference type="Gene3D" id="3.40.50.20">
    <property type="match status" value="1"/>
</dbReference>
<accession>A0A5M6ZCH1</accession>
<dbReference type="Pfam" id="PF06230">
    <property type="entry name" value="LpxI_C"/>
    <property type="match status" value="1"/>
</dbReference>
<evidence type="ECO:0000259" key="1">
    <source>
        <dbReference type="Pfam" id="PF06230"/>
    </source>
</evidence>
<dbReference type="RefSeq" id="WP_150023782.1">
    <property type="nucleotide sequence ID" value="NZ_VWOJ01000004.1"/>
</dbReference>
<dbReference type="InterPro" id="IPR041255">
    <property type="entry name" value="LpxI_N"/>
</dbReference>
<organism evidence="3 4">
    <name type="scientific">Alkalicaulis satelles</name>
    <dbReference type="NCBI Taxonomy" id="2609175"/>
    <lineage>
        <taxon>Bacteria</taxon>
        <taxon>Pseudomonadati</taxon>
        <taxon>Pseudomonadota</taxon>
        <taxon>Alphaproteobacteria</taxon>
        <taxon>Maricaulales</taxon>
        <taxon>Maricaulaceae</taxon>
        <taxon>Alkalicaulis</taxon>
    </lineage>
</organism>
<dbReference type="PANTHER" id="PTHR39962">
    <property type="entry name" value="BLL4848 PROTEIN"/>
    <property type="match status" value="1"/>
</dbReference>
<reference evidence="3 4" key="1">
    <citation type="submission" date="2019-09" db="EMBL/GenBank/DDBJ databases">
        <authorList>
            <person name="Kevbrin V."/>
            <person name="Grouzdev D.S."/>
        </authorList>
    </citation>
    <scope>NUCLEOTIDE SEQUENCE [LARGE SCALE GENOMIC DNA]</scope>
    <source>
        <strain evidence="3 4">G-192</strain>
    </source>
</reference>
<dbReference type="PANTHER" id="PTHR39962:SF1">
    <property type="entry name" value="LPXI FAMILY PROTEIN"/>
    <property type="match status" value="1"/>
</dbReference>
<keyword evidence="4" id="KW-1185">Reference proteome</keyword>
<proteinExistence type="predicted"/>
<name>A0A5M6ZCH1_9PROT</name>
<protein>
    <submittedName>
        <fullName evidence="3">DUF1009 domain-containing protein</fullName>
    </submittedName>
</protein>
<dbReference type="InterPro" id="IPR010415">
    <property type="entry name" value="LpxI_C"/>
</dbReference>
<evidence type="ECO:0000259" key="2">
    <source>
        <dbReference type="Pfam" id="PF17930"/>
    </source>
</evidence>
<dbReference type="EMBL" id="VWOJ01000004">
    <property type="protein sequence ID" value="KAA5801594.1"/>
    <property type="molecule type" value="Genomic_DNA"/>
</dbReference>
<dbReference type="Pfam" id="PF17930">
    <property type="entry name" value="LpxI_N"/>
    <property type="match status" value="1"/>
</dbReference>
<feature type="domain" description="LpxI C-terminal" evidence="1">
    <location>
        <begin position="139"/>
        <end position="275"/>
    </location>
</feature>
<comment type="caution">
    <text evidence="3">The sequence shown here is derived from an EMBL/GenBank/DDBJ whole genome shotgun (WGS) entry which is preliminary data.</text>
</comment>
<dbReference type="Gene3D" id="3.40.140.80">
    <property type="match status" value="1"/>
</dbReference>
<dbReference type="Proteomes" id="UP000325122">
    <property type="component" value="Unassembled WGS sequence"/>
</dbReference>
<dbReference type="InterPro" id="IPR043167">
    <property type="entry name" value="LpxI_C_sf"/>
</dbReference>
<evidence type="ECO:0000313" key="4">
    <source>
        <dbReference type="Proteomes" id="UP000325122"/>
    </source>
</evidence>
<gene>
    <name evidence="3" type="ORF">F1654_11905</name>
</gene>
<dbReference type="InterPro" id="IPR053174">
    <property type="entry name" value="LpxI"/>
</dbReference>
<evidence type="ECO:0000313" key="3">
    <source>
        <dbReference type="EMBL" id="KAA5801594.1"/>
    </source>
</evidence>